<reference evidence="2" key="1">
    <citation type="journal article" date="2018" name="BMC Genomics">
        <title>Genomic insights into host adaptation between the wheat stripe rust pathogen (Puccinia striiformis f. sp. tritici) and the barley stripe rust pathogen (Puccinia striiformis f. sp. hordei).</title>
        <authorList>
            <person name="Xia C."/>
            <person name="Wang M."/>
            <person name="Yin C."/>
            <person name="Cornejo O.E."/>
            <person name="Hulbert S.H."/>
            <person name="Chen X."/>
        </authorList>
    </citation>
    <scope>NUCLEOTIDE SEQUENCE [LARGE SCALE GENOMIC DNA]</scope>
    <source>
        <strain evidence="2">93-210</strain>
    </source>
</reference>
<name>A0ACC0E9N6_9BASI</name>
<protein>
    <submittedName>
        <fullName evidence="1">Uncharacterized protein</fullName>
    </submittedName>
</protein>
<dbReference type="Proteomes" id="UP001060170">
    <property type="component" value="Chromosome 9"/>
</dbReference>
<evidence type="ECO:0000313" key="2">
    <source>
        <dbReference type="Proteomes" id="UP001060170"/>
    </source>
</evidence>
<accession>A0ACC0E9N6</accession>
<evidence type="ECO:0000313" key="1">
    <source>
        <dbReference type="EMBL" id="KAI7947917.1"/>
    </source>
</evidence>
<dbReference type="EMBL" id="CM045873">
    <property type="protein sequence ID" value="KAI7947917.1"/>
    <property type="molecule type" value="Genomic_DNA"/>
</dbReference>
<reference evidence="1 2" key="3">
    <citation type="journal article" date="2022" name="Microbiol. Spectr.">
        <title>Folding features and dynamics of 3D genome architecture in plant fungal pathogens.</title>
        <authorList>
            <person name="Xia C."/>
        </authorList>
    </citation>
    <scope>NUCLEOTIDE SEQUENCE [LARGE SCALE GENOMIC DNA]</scope>
    <source>
        <strain evidence="1 2">93-210</strain>
    </source>
</reference>
<reference evidence="2" key="2">
    <citation type="journal article" date="2018" name="Mol. Plant Microbe Interact.">
        <title>Genome sequence resources for the wheat stripe rust pathogen (Puccinia striiformis f. sp. tritici) and the barley stripe rust pathogen (Puccinia striiformis f. sp. hordei).</title>
        <authorList>
            <person name="Xia C."/>
            <person name="Wang M."/>
            <person name="Yin C."/>
            <person name="Cornejo O.E."/>
            <person name="Hulbert S.H."/>
            <person name="Chen X."/>
        </authorList>
    </citation>
    <scope>NUCLEOTIDE SEQUENCE [LARGE SCALE GENOMIC DNA]</scope>
    <source>
        <strain evidence="2">93-210</strain>
    </source>
</reference>
<comment type="caution">
    <text evidence="1">The sequence shown here is derived from an EMBL/GenBank/DDBJ whole genome shotgun (WGS) entry which is preliminary data.</text>
</comment>
<proteinExistence type="predicted"/>
<sequence>MKPDPEPQTMTLKTAPEPETVMLQLALEHQTVALETEKSPKSSIPLKTAFTRPRKSRHFGTSGGAMRQRGGRP</sequence>
<keyword evidence="2" id="KW-1185">Reference proteome</keyword>
<gene>
    <name evidence="1" type="ORF">MJO28_009825</name>
</gene>
<organism evidence="1 2">
    <name type="scientific">Puccinia striiformis f. sp. tritici</name>
    <dbReference type="NCBI Taxonomy" id="168172"/>
    <lineage>
        <taxon>Eukaryota</taxon>
        <taxon>Fungi</taxon>
        <taxon>Dikarya</taxon>
        <taxon>Basidiomycota</taxon>
        <taxon>Pucciniomycotina</taxon>
        <taxon>Pucciniomycetes</taxon>
        <taxon>Pucciniales</taxon>
        <taxon>Pucciniaceae</taxon>
        <taxon>Puccinia</taxon>
    </lineage>
</organism>